<keyword evidence="2 5" id="KW-0812">Transmembrane</keyword>
<dbReference type="Proteomes" id="UP000075398">
    <property type="component" value="Unassembled WGS sequence"/>
</dbReference>
<protein>
    <submittedName>
        <fullName evidence="6">Energy-coupling factor transporter transmembrane protein EcfT</fullName>
    </submittedName>
</protein>
<evidence type="ECO:0000256" key="5">
    <source>
        <dbReference type="SAM" id="Phobius"/>
    </source>
</evidence>
<dbReference type="CDD" id="cd16914">
    <property type="entry name" value="EcfT"/>
    <property type="match status" value="1"/>
</dbReference>
<dbReference type="AlphaFoldDB" id="A0A150J410"/>
<evidence type="ECO:0000256" key="1">
    <source>
        <dbReference type="ARBA" id="ARBA00004141"/>
    </source>
</evidence>
<dbReference type="GO" id="GO:0005886">
    <property type="term" value="C:plasma membrane"/>
    <property type="evidence" value="ECO:0007669"/>
    <property type="project" value="UniProtKB-ARBA"/>
</dbReference>
<evidence type="ECO:0000256" key="4">
    <source>
        <dbReference type="ARBA" id="ARBA00023136"/>
    </source>
</evidence>
<evidence type="ECO:0000313" key="6">
    <source>
        <dbReference type="EMBL" id="KYC51963.1"/>
    </source>
</evidence>
<accession>A0A150J410</accession>
<name>A0A150J410_9EURY</name>
<dbReference type="InterPro" id="IPR003339">
    <property type="entry name" value="ABC/ECF_trnsptr_transmembrane"/>
</dbReference>
<reference evidence="6 7" key="1">
    <citation type="journal article" date="2016" name="ISME J.">
        <title>Chasing the elusive Euryarchaeota class WSA2: genomes reveal a uniquely fastidious methyl-reducing methanogen.</title>
        <authorList>
            <person name="Nobu M.K."/>
            <person name="Narihiro T."/>
            <person name="Kuroda K."/>
            <person name="Mei R."/>
            <person name="Liu W.T."/>
        </authorList>
    </citation>
    <scope>NUCLEOTIDE SEQUENCE [LARGE SCALE GENOMIC DNA]</scope>
    <source>
        <strain evidence="6">U1lsi0528_Bin055</strain>
    </source>
</reference>
<feature type="transmembrane region" description="Helical" evidence="5">
    <location>
        <begin position="65"/>
        <end position="93"/>
    </location>
</feature>
<organism evidence="6 7">
    <name type="scientific">Candidatus Methanofastidiosum methylothiophilum</name>
    <dbReference type="NCBI Taxonomy" id="1705564"/>
    <lineage>
        <taxon>Archaea</taxon>
        <taxon>Methanobacteriati</taxon>
        <taxon>Methanobacteriota</taxon>
        <taxon>Stenosarchaea group</taxon>
        <taxon>Candidatus Methanofastidiosia</taxon>
        <taxon>Candidatus Methanofastidiosales</taxon>
        <taxon>Candidatus Methanofastidiosaceae</taxon>
        <taxon>Candidatus Methanofastidiosum</taxon>
    </lineage>
</organism>
<evidence type="ECO:0000313" key="7">
    <source>
        <dbReference type="Proteomes" id="UP000075398"/>
    </source>
</evidence>
<keyword evidence="3 5" id="KW-1133">Transmembrane helix</keyword>
<comment type="caution">
    <text evidence="6">The sequence shown here is derived from an EMBL/GenBank/DDBJ whole genome shotgun (WGS) entry which is preliminary data.</text>
</comment>
<comment type="subcellular location">
    <subcellularLocation>
        <location evidence="1">Membrane</location>
        <topology evidence="1">Multi-pass membrane protein</topology>
    </subcellularLocation>
</comment>
<gene>
    <name evidence="6" type="primary">ecfT_1</name>
    <name evidence="6" type="ORF">AMQ22_01063</name>
</gene>
<feature type="transmembrane region" description="Helical" evidence="5">
    <location>
        <begin position="242"/>
        <end position="262"/>
    </location>
</feature>
<keyword evidence="4 5" id="KW-0472">Membrane</keyword>
<dbReference type="PANTHER" id="PTHR33514:SF13">
    <property type="entry name" value="PROTEIN ABCI12, CHLOROPLASTIC"/>
    <property type="match status" value="1"/>
</dbReference>
<proteinExistence type="predicted"/>
<evidence type="ECO:0000256" key="3">
    <source>
        <dbReference type="ARBA" id="ARBA00022989"/>
    </source>
</evidence>
<dbReference type="EMBL" id="LNGC01000039">
    <property type="protein sequence ID" value="KYC51963.1"/>
    <property type="molecule type" value="Genomic_DNA"/>
</dbReference>
<dbReference type="PATRIC" id="fig|1705409.3.peg.1097"/>
<feature type="transmembrane region" description="Helical" evidence="5">
    <location>
        <begin position="23"/>
        <end position="53"/>
    </location>
</feature>
<evidence type="ECO:0000256" key="2">
    <source>
        <dbReference type="ARBA" id="ARBA00022692"/>
    </source>
</evidence>
<dbReference type="Pfam" id="PF02361">
    <property type="entry name" value="CbiQ"/>
    <property type="match status" value="1"/>
</dbReference>
<sequence>MELFQYVQKETILHKLNPMTKVIIMAVLTIMSLLTMDIIILVGILSVVVLMFIVSRLEKELSKQLVYLFFIGLSLLILTVISMGEGTVVFTLIPKSIPYVGGAIPITIEGVTFGSSLALRFSIMILSFQMLLLTTQPKDIVHIMIDKFKIPQDYALMFLIAIRFVPTVYMEAKKINEAQISRGYHPSGLLIGKIKSAYPIITPLVLNSLARAEILGMAIETKGYGSAKRTSIQNFKMGSKDILLSAIFIAVLPFYVALLLNLF</sequence>
<dbReference type="PANTHER" id="PTHR33514">
    <property type="entry name" value="PROTEIN ABCI12, CHLOROPLASTIC"/>
    <property type="match status" value="1"/>
</dbReference>